<evidence type="ECO:0000256" key="1">
    <source>
        <dbReference type="SAM" id="Coils"/>
    </source>
</evidence>
<name>A0AAV3PC53_LITER</name>
<dbReference type="PANTHER" id="PTHR46741">
    <property type="entry name" value="OS09G0413600 PROTEIN"/>
    <property type="match status" value="1"/>
</dbReference>
<evidence type="ECO:0000313" key="2">
    <source>
        <dbReference type="EMBL" id="GAA0148995.1"/>
    </source>
</evidence>
<dbReference type="PANTHER" id="PTHR46741:SF4">
    <property type="entry name" value="FINGER FYVE DOMAIN PROTEIN, PUTATIVE (DUF1666)-RELATED"/>
    <property type="match status" value="1"/>
</dbReference>
<dbReference type="EMBL" id="BAABME010001332">
    <property type="protein sequence ID" value="GAA0148995.1"/>
    <property type="molecule type" value="Genomic_DNA"/>
</dbReference>
<keyword evidence="1" id="KW-0175">Coiled coil</keyword>
<reference evidence="2 3" key="1">
    <citation type="submission" date="2024-01" db="EMBL/GenBank/DDBJ databases">
        <title>The complete chloroplast genome sequence of Lithospermum erythrorhizon: insights into the phylogenetic relationship among Boraginaceae species and the maternal lineages of purple gromwells.</title>
        <authorList>
            <person name="Okada T."/>
            <person name="Watanabe K."/>
        </authorList>
    </citation>
    <scope>NUCLEOTIDE SEQUENCE [LARGE SCALE GENOMIC DNA]</scope>
</reference>
<organism evidence="2 3">
    <name type="scientific">Lithospermum erythrorhizon</name>
    <name type="common">Purple gromwell</name>
    <name type="synonym">Lithospermum officinale var. erythrorhizon</name>
    <dbReference type="NCBI Taxonomy" id="34254"/>
    <lineage>
        <taxon>Eukaryota</taxon>
        <taxon>Viridiplantae</taxon>
        <taxon>Streptophyta</taxon>
        <taxon>Embryophyta</taxon>
        <taxon>Tracheophyta</taxon>
        <taxon>Spermatophyta</taxon>
        <taxon>Magnoliopsida</taxon>
        <taxon>eudicotyledons</taxon>
        <taxon>Gunneridae</taxon>
        <taxon>Pentapetalae</taxon>
        <taxon>asterids</taxon>
        <taxon>lamiids</taxon>
        <taxon>Boraginales</taxon>
        <taxon>Boraginaceae</taxon>
        <taxon>Boraginoideae</taxon>
        <taxon>Lithospermeae</taxon>
        <taxon>Lithospermum</taxon>
    </lineage>
</organism>
<keyword evidence="3" id="KW-1185">Reference proteome</keyword>
<feature type="coiled-coil region" evidence="1">
    <location>
        <begin position="201"/>
        <end position="228"/>
    </location>
</feature>
<dbReference type="Proteomes" id="UP001454036">
    <property type="component" value="Unassembled WGS sequence"/>
</dbReference>
<evidence type="ECO:0000313" key="3">
    <source>
        <dbReference type="Proteomes" id="UP001454036"/>
    </source>
</evidence>
<dbReference type="AlphaFoldDB" id="A0AAV3PC53"/>
<gene>
    <name evidence="2" type="ORF">LIER_08283</name>
</gene>
<comment type="caution">
    <text evidence="2">The sequence shown here is derived from an EMBL/GenBank/DDBJ whole genome shotgun (WGS) entry which is preliminary data.</text>
</comment>
<dbReference type="Pfam" id="PF07891">
    <property type="entry name" value="DUF1666"/>
    <property type="match status" value="1"/>
</dbReference>
<accession>A0AAV3PC53</accession>
<dbReference type="InterPro" id="IPR012870">
    <property type="entry name" value="DUF1666"/>
</dbReference>
<protein>
    <submittedName>
        <fullName evidence="2">Uncharacterized protein</fullName>
    </submittedName>
</protein>
<sequence length="293" mass="34383">MKDSKALLCSKKSPISLIKPYIPKLWPYKQHRIYADSTSRLASVTHQDLELVYIGQVCNSWEIISWQYSKTKELMEYDSDQRHHSSYNKVASECQQFQVLLERFLEDEAFHGPRTLHYVNNRCIFRILLQTPMIKEDCLKDRNAAEVEVQISVSLAELAEMIQQLMQVFWEFVSTEKTGSKIKSKTGTEVAKHDHVEAKLLEDIRATLQQKERRLKDIQRRKNCIVKKFQKYQNCAQNHAVLTSQVELKLVSRVLCLTKISTDQLMWCQRKLDNISFLGRNVHVEHSFFLFPC</sequence>
<proteinExistence type="predicted"/>